<organism evidence="2 3">
    <name type="scientific">Winslowiella toletana</name>
    <dbReference type="NCBI Taxonomy" id="92490"/>
    <lineage>
        <taxon>Bacteria</taxon>
        <taxon>Pseudomonadati</taxon>
        <taxon>Pseudomonadota</taxon>
        <taxon>Gammaproteobacteria</taxon>
        <taxon>Enterobacterales</taxon>
        <taxon>Erwiniaceae</taxon>
        <taxon>Winslowiella</taxon>
    </lineage>
</organism>
<evidence type="ECO:0000256" key="1">
    <source>
        <dbReference type="SAM" id="MobiDB-lite"/>
    </source>
</evidence>
<dbReference type="EMBL" id="JAGGMQ010000001">
    <property type="protein sequence ID" value="MBP2167001.1"/>
    <property type="molecule type" value="Genomic_DNA"/>
</dbReference>
<dbReference type="RefSeq" id="WP_017802835.1">
    <property type="nucleotide sequence ID" value="NZ_JAGGMQ010000001.1"/>
</dbReference>
<dbReference type="InterPro" id="IPR010270">
    <property type="entry name" value="Phage_P2_GpM"/>
</dbReference>
<proteinExistence type="predicted"/>
<comment type="caution">
    <text evidence="2">The sequence shown here is derived from an EMBL/GenBank/DDBJ whole genome shotgun (WGS) entry which is preliminary data.</text>
</comment>
<protein>
    <submittedName>
        <fullName evidence="2">Tetratricopeptide (TPR) repeat protein</fullName>
    </submittedName>
</protein>
<name>A0ABS4P2W5_9GAMM</name>
<dbReference type="Pfam" id="PF05944">
    <property type="entry name" value="Phage_term_smal"/>
    <property type="match status" value="1"/>
</dbReference>
<reference evidence="3" key="1">
    <citation type="submission" date="2023-07" db="EMBL/GenBank/DDBJ databases">
        <title>Genome mining of underrepresented organisms for secondary metabolites.</title>
        <authorList>
            <person name="D'Agostino P.M."/>
        </authorList>
    </citation>
    <scope>NUCLEOTIDE SEQUENCE [LARGE SCALE GENOMIC DNA]</scope>
    <source>
        <strain evidence="3">WS4403</strain>
    </source>
</reference>
<gene>
    <name evidence="2" type="ORF">J2125_000193</name>
</gene>
<evidence type="ECO:0000313" key="2">
    <source>
        <dbReference type="EMBL" id="MBP2167001.1"/>
    </source>
</evidence>
<keyword evidence="3" id="KW-1185">Reference proteome</keyword>
<accession>A0ABS4P2W5</accession>
<dbReference type="Proteomes" id="UP001195624">
    <property type="component" value="Unassembled WGS sequence"/>
</dbReference>
<feature type="region of interest" description="Disordered" evidence="1">
    <location>
        <begin position="1"/>
        <end position="22"/>
    </location>
</feature>
<sequence>MLSPAQRHMMRQQAVEAAQQRDNPLRHANGYELMLMKLNEDKRQLKKVRSIERKAELKRQLLPAYLPWVSGVLESGKGAQDAILMTVMIWRLDAGDIPGALEIARYALQFGLVPPDTYKRNSTAYLLAEDVAEAATRAWTAKEPVAIDPLLATLELTKSEDMPDMVRAKLHKITGYTLRDAGRALDAMEHLKRALQLDGRCGVKKDIERLANAMKKQALASR</sequence>
<evidence type="ECO:0000313" key="3">
    <source>
        <dbReference type="Proteomes" id="UP001195624"/>
    </source>
</evidence>